<sequence>MKGPAMVCQVCGKNPATVHFTEIHDNKMSEIHVCERCAEEKGLHAASKKHKFDIADLLANMVDGMTTTDEERVGHVQCPRCGMVYSGFKETGRLGCAECYTAFQFQLRPLLRRIHGDTRHRGKVPTRDGEGVTRSRQIHRLHDELQRAVEREEFEHAAGIRDEIKRLESGTPSAPPAGEKPQ</sequence>
<dbReference type="SUPFAM" id="SSF46600">
    <property type="entry name" value="C-terminal UvrC-binding domain of UvrB"/>
    <property type="match status" value="1"/>
</dbReference>
<evidence type="ECO:0000313" key="4">
    <source>
        <dbReference type="Proteomes" id="UP000320184"/>
    </source>
</evidence>
<accession>A0A538SB87</accession>
<evidence type="ECO:0000256" key="1">
    <source>
        <dbReference type="SAM" id="MobiDB-lite"/>
    </source>
</evidence>
<dbReference type="GO" id="GO:1990170">
    <property type="term" value="P:stress response to cadmium ion"/>
    <property type="evidence" value="ECO:0007669"/>
    <property type="project" value="TreeGrafter"/>
</dbReference>
<dbReference type="PANTHER" id="PTHR38430">
    <property type="entry name" value="PROTEIN-ARGININE KINASE ACTIVATOR PROTEIN"/>
    <property type="match status" value="1"/>
</dbReference>
<name>A0A538SB87_UNCEI</name>
<dbReference type="InterPro" id="IPR036876">
    <property type="entry name" value="UVR_dom_sf"/>
</dbReference>
<dbReference type="AlphaFoldDB" id="A0A538SB87"/>
<dbReference type="GO" id="GO:0050897">
    <property type="term" value="F:cobalt ion binding"/>
    <property type="evidence" value="ECO:0007669"/>
    <property type="project" value="TreeGrafter"/>
</dbReference>
<feature type="domain" description="UVR" evidence="2">
    <location>
        <begin position="135"/>
        <end position="170"/>
    </location>
</feature>
<evidence type="ECO:0000313" key="3">
    <source>
        <dbReference type="EMBL" id="TMQ48627.1"/>
    </source>
</evidence>
<dbReference type="InterPro" id="IPR025542">
    <property type="entry name" value="YacH"/>
</dbReference>
<dbReference type="PROSITE" id="PS50151">
    <property type="entry name" value="UVR"/>
    <property type="match status" value="1"/>
</dbReference>
<dbReference type="GO" id="GO:0008270">
    <property type="term" value="F:zinc ion binding"/>
    <property type="evidence" value="ECO:0007669"/>
    <property type="project" value="TreeGrafter"/>
</dbReference>
<reference evidence="3 4" key="1">
    <citation type="journal article" date="2019" name="Nat. Microbiol.">
        <title>Mediterranean grassland soil C-N compound turnover is dependent on rainfall and depth, and is mediated by genomically divergent microorganisms.</title>
        <authorList>
            <person name="Diamond S."/>
            <person name="Andeer P.F."/>
            <person name="Li Z."/>
            <person name="Crits-Christoph A."/>
            <person name="Burstein D."/>
            <person name="Anantharaman K."/>
            <person name="Lane K.R."/>
            <person name="Thomas B.C."/>
            <person name="Pan C."/>
            <person name="Northen T.R."/>
            <person name="Banfield J.F."/>
        </authorList>
    </citation>
    <scope>NUCLEOTIDE SEQUENCE [LARGE SCALE GENOMIC DNA]</scope>
    <source>
        <strain evidence="3">WS_3</strain>
    </source>
</reference>
<dbReference type="PANTHER" id="PTHR38430:SF1">
    <property type="entry name" value="PROTEIN-ARGININE KINASE ACTIVATOR PROTEIN"/>
    <property type="match status" value="1"/>
</dbReference>
<gene>
    <name evidence="3" type="ORF">E6K73_11585</name>
</gene>
<dbReference type="GO" id="GO:0005507">
    <property type="term" value="F:copper ion binding"/>
    <property type="evidence" value="ECO:0007669"/>
    <property type="project" value="TreeGrafter"/>
</dbReference>
<dbReference type="Proteomes" id="UP000320184">
    <property type="component" value="Unassembled WGS sequence"/>
</dbReference>
<dbReference type="Gene3D" id="4.10.860.10">
    <property type="entry name" value="UVR domain"/>
    <property type="match status" value="1"/>
</dbReference>
<feature type="compositionally biased region" description="Basic and acidic residues" evidence="1">
    <location>
        <begin position="153"/>
        <end position="168"/>
    </location>
</feature>
<dbReference type="PIRSF" id="PIRSF015034">
    <property type="entry name" value="YacH"/>
    <property type="match status" value="1"/>
</dbReference>
<dbReference type="GO" id="GO:0046870">
    <property type="term" value="F:cadmium ion binding"/>
    <property type="evidence" value="ECO:0007669"/>
    <property type="project" value="TreeGrafter"/>
</dbReference>
<organism evidence="3 4">
    <name type="scientific">Eiseniibacteriota bacterium</name>
    <dbReference type="NCBI Taxonomy" id="2212470"/>
    <lineage>
        <taxon>Bacteria</taxon>
        <taxon>Candidatus Eiseniibacteriota</taxon>
    </lineage>
</organism>
<dbReference type="EMBL" id="VBOT01000136">
    <property type="protein sequence ID" value="TMQ48627.1"/>
    <property type="molecule type" value="Genomic_DNA"/>
</dbReference>
<feature type="region of interest" description="Disordered" evidence="1">
    <location>
        <begin position="153"/>
        <end position="182"/>
    </location>
</feature>
<evidence type="ECO:0000259" key="2">
    <source>
        <dbReference type="PROSITE" id="PS50151"/>
    </source>
</evidence>
<comment type="caution">
    <text evidence="3">The sequence shown here is derived from an EMBL/GenBank/DDBJ whole genome shotgun (WGS) entry which is preliminary data.</text>
</comment>
<dbReference type="Pfam" id="PF02151">
    <property type="entry name" value="UVR"/>
    <property type="match status" value="1"/>
</dbReference>
<proteinExistence type="predicted"/>
<dbReference type="InterPro" id="IPR001943">
    <property type="entry name" value="UVR_dom"/>
</dbReference>
<protein>
    <recommendedName>
        <fullName evidence="2">UVR domain-containing protein</fullName>
    </recommendedName>
</protein>
<dbReference type="GO" id="GO:1990169">
    <property type="term" value="P:stress response to copper ion"/>
    <property type="evidence" value="ECO:0007669"/>
    <property type="project" value="TreeGrafter"/>
</dbReference>